<name>K0SMM6_THAOC</name>
<feature type="compositionally biased region" description="Acidic residues" evidence="1">
    <location>
        <begin position="358"/>
        <end position="374"/>
    </location>
</feature>
<evidence type="ECO:0000313" key="3">
    <source>
        <dbReference type="Proteomes" id="UP000266841"/>
    </source>
</evidence>
<reference evidence="2 3" key="1">
    <citation type="journal article" date="2012" name="Genome Biol.">
        <title>Genome and low-iron response of an oceanic diatom adapted to chronic iron limitation.</title>
        <authorList>
            <person name="Lommer M."/>
            <person name="Specht M."/>
            <person name="Roy A.S."/>
            <person name="Kraemer L."/>
            <person name="Andreson R."/>
            <person name="Gutowska M.A."/>
            <person name="Wolf J."/>
            <person name="Bergner S.V."/>
            <person name="Schilhabel M.B."/>
            <person name="Klostermeier U.C."/>
            <person name="Beiko R.G."/>
            <person name="Rosenstiel P."/>
            <person name="Hippler M."/>
            <person name="Laroche J."/>
        </authorList>
    </citation>
    <scope>NUCLEOTIDE SEQUENCE [LARGE SCALE GENOMIC DNA]</scope>
    <source>
        <strain evidence="2 3">CCMP1005</strain>
    </source>
</reference>
<comment type="caution">
    <text evidence="2">The sequence shown here is derived from an EMBL/GenBank/DDBJ whole genome shotgun (WGS) entry which is preliminary data.</text>
</comment>
<organism evidence="2 3">
    <name type="scientific">Thalassiosira oceanica</name>
    <name type="common">Marine diatom</name>
    <dbReference type="NCBI Taxonomy" id="159749"/>
    <lineage>
        <taxon>Eukaryota</taxon>
        <taxon>Sar</taxon>
        <taxon>Stramenopiles</taxon>
        <taxon>Ochrophyta</taxon>
        <taxon>Bacillariophyta</taxon>
        <taxon>Coscinodiscophyceae</taxon>
        <taxon>Thalassiosirophycidae</taxon>
        <taxon>Thalassiosirales</taxon>
        <taxon>Thalassiosiraceae</taxon>
        <taxon>Thalassiosira</taxon>
    </lineage>
</organism>
<dbReference type="AlphaFoldDB" id="K0SMM6"/>
<feature type="compositionally biased region" description="Low complexity" evidence="1">
    <location>
        <begin position="39"/>
        <end position="57"/>
    </location>
</feature>
<evidence type="ECO:0000256" key="1">
    <source>
        <dbReference type="SAM" id="MobiDB-lite"/>
    </source>
</evidence>
<dbReference type="EMBL" id="AGNL01015193">
    <property type="protein sequence ID" value="EJK66214.1"/>
    <property type="molecule type" value="Genomic_DNA"/>
</dbReference>
<evidence type="ECO:0000313" key="2">
    <source>
        <dbReference type="EMBL" id="EJK66214.1"/>
    </source>
</evidence>
<accession>K0SMM6</accession>
<feature type="non-terminal residue" evidence="2">
    <location>
        <position position="1"/>
    </location>
</feature>
<dbReference type="Proteomes" id="UP000266841">
    <property type="component" value="Unassembled WGS sequence"/>
</dbReference>
<feature type="compositionally biased region" description="Basic and acidic residues" evidence="1">
    <location>
        <begin position="101"/>
        <end position="113"/>
    </location>
</feature>
<feature type="region of interest" description="Disordered" evidence="1">
    <location>
        <begin position="1"/>
        <end position="206"/>
    </location>
</feature>
<feature type="compositionally biased region" description="Basic and acidic residues" evidence="1">
    <location>
        <begin position="255"/>
        <end position="266"/>
    </location>
</feature>
<keyword evidence="3" id="KW-1185">Reference proteome</keyword>
<gene>
    <name evidence="2" type="ORF">THAOC_12880</name>
</gene>
<feature type="region of interest" description="Disordered" evidence="1">
    <location>
        <begin position="349"/>
        <end position="379"/>
    </location>
</feature>
<sequence length="1226" mass="135934">LLAVVPNAQAPAAAPPPAAGAGAGAGAPQPPPDDVDDGSIAARASAASDAVPSAAAAGTVKLDDSTEDEEKMEVEEEEPAAAAVMLDQDETEVNRKLSARLKNEVDEGNKAEAGDETTSPGAKHDRDDEDEKPRKRQSASHGSHGRPLSNQSRGQARSRFKSVPVRRLPAGHRRRDRRTSKRGRVDRRRYVTFYPAPSAPPPGARTVRVVGTDKHLPELKAFSSIFGNPGSRAVGLVEAGQAVGQPLHRPPRHPAMGDRPGRDAPRRGARPGRDGGSASPVGVHVLPVRPSTHGDEDLPSLRSYHDQASDQHRLLLVARELVERSVANYIEAQIEHSWSEQRKARRARKEELKNARDEDSDDETDEEDSDDESDENHRDILPVILDFSSVHLRRTNSVQEEVADDWYKNNAEKLFEMAREDGCVATLHCYRSEDLNFGHKNNSANNKNPHVYHETVRTKSGSTGNGEDRIASLAADHAARGIDPPEVFSVIDLANLTDSHQERAASFHLEEAERFMCPGAPRTMIEMAIDDMTGLSIGQQLHKYSIATPYDPAKIISGGLGMCGLLSVNMRNTYESGYQRHLEVNNVAQVGDRHECCSSGAYGLSLAILRLLQDIAQRLLDDLVEDGFYRYEDVIERLLIWLGWKPGRHKRMPKEFRELKELVAEAVGGPGGFGDAFGDERPIKNPRNYRECQSSESFTLLQREGAVANTERNVFIPTEKNGNIARVVDACEIGFKHRREESLEKLRALGVEVDEEIGVDDEVKMPSMVLYLMARNTSESFGLPANSPDAPRWKIYRRGRRSYNYWKDFGFIVMKLACPDKKLRLLEIVAPWCRMGFHKPDLVMGFPQMGSNLRSSCSSTFTELLLDVLCSRRTAVDRGLDRPVGKIPVVLFGAITLHLSQCSHLSVRYLNTFVKSYLSGANHVGPEFHNMMKKGHFHLISSTSRKRQLLLDRECEFGDDEEEEVVVVDDDDDISVRSDEGWDDEVGEPDAKMPSREVVEKKKKDKKKVERKFLRKLCCFLTRSDPGDKKSFTEVALPSALHYLMFNRDGERMSSDAIYQRLELVKKSGMFGGEILDALVMGRKKFLVNGGNTTGNHHSANAETKKNVDDGLRKFAEAGKHFSLQVAGVAAPGAGSPPPVRAPRPTGLPRLCLGTLGRLAKISSNHWLSGYKLVTQTHYKSRGQGSVKLNKKGDRVEVANDLYFVICTLEKRPEKDDASTASKKKK</sequence>
<protein>
    <submittedName>
        <fullName evidence="2">Uncharacterized protein</fullName>
    </submittedName>
</protein>
<proteinExistence type="predicted"/>
<feature type="region of interest" description="Disordered" evidence="1">
    <location>
        <begin position="244"/>
        <end position="302"/>
    </location>
</feature>
<feature type="compositionally biased region" description="Basic residues" evidence="1">
    <location>
        <begin position="169"/>
        <end position="187"/>
    </location>
</feature>
<feature type="compositionally biased region" description="Acidic residues" evidence="1">
    <location>
        <begin position="65"/>
        <end position="79"/>
    </location>
</feature>